<accession>A0A6N2KGC6</accession>
<protein>
    <submittedName>
        <fullName evidence="1">Uncharacterized protein</fullName>
    </submittedName>
</protein>
<reference evidence="1" key="1">
    <citation type="submission" date="2019-03" db="EMBL/GenBank/DDBJ databases">
        <authorList>
            <person name="Mank J."/>
            <person name="Almeida P."/>
        </authorList>
    </citation>
    <scope>NUCLEOTIDE SEQUENCE</scope>
    <source>
        <strain evidence="1">78183</strain>
    </source>
</reference>
<organism evidence="1">
    <name type="scientific">Salix viminalis</name>
    <name type="common">Common osier</name>
    <name type="synonym">Basket willow</name>
    <dbReference type="NCBI Taxonomy" id="40686"/>
    <lineage>
        <taxon>Eukaryota</taxon>
        <taxon>Viridiplantae</taxon>
        <taxon>Streptophyta</taxon>
        <taxon>Embryophyta</taxon>
        <taxon>Tracheophyta</taxon>
        <taxon>Spermatophyta</taxon>
        <taxon>Magnoliopsida</taxon>
        <taxon>eudicotyledons</taxon>
        <taxon>Gunneridae</taxon>
        <taxon>Pentapetalae</taxon>
        <taxon>rosids</taxon>
        <taxon>fabids</taxon>
        <taxon>Malpighiales</taxon>
        <taxon>Salicaceae</taxon>
        <taxon>Saliceae</taxon>
        <taxon>Salix</taxon>
    </lineage>
</organism>
<gene>
    <name evidence="1" type="ORF">SVIM_LOCUS83276</name>
</gene>
<dbReference type="EMBL" id="CAADRP010000369">
    <property type="protein sequence ID" value="VFU27527.1"/>
    <property type="molecule type" value="Genomic_DNA"/>
</dbReference>
<sequence length="75" mass="8315">MPRFDYNAPSTLLHHSHSGFINTYSIKREKSATKEAMSILENGSSCRTSPCGVPEGILALAMELRRSRHLAVEGR</sequence>
<evidence type="ECO:0000313" key="1">
    <source>
        <dbReference type="EMBL" id="VFU27527.1"/>
    </source>
</evidence>
<proteinExistence type="predicted"/>
<name>A0A6N2KGC6_SALVM</name>
<dbReference type="AlphaFoldDB" id="A0A6N2KGC6"/>